<evidence type="ECO:0000256" key="10">
    <source>
        <dbReference type="SAM" id="Coils"/>
    </source>
</evidence>
<evidence type="ECO:0000313" key="12">
    <source>
        <dbReference type="Proteomes" id="UP001287356"/>
    </source>
</evidence>
<evidence type="ECO:0000256" key="2">
    <source>
        <dbReference type="ARBA" id="ARBA00008089"/>
    </source>
</evidence>
<evidence type="ECO:0000256" key="3">
    <source>
        <dbReference type="ARBA" id="ARBA00011837"/>
    </source>
</evidence>
<keyword evidence="10" id="KW-0175">Coiled coil</keyword>
<comment type="subunit">
    <text evidence="3 9">Component of the Mediator complex.</text>
</comment>
<evidence type="ECO:0000256" key="8">
    <source>
        <dbReference type="ARBA" id="ARBA00025687"/>
    </source>
</evidence>
<dbReference type="AlphaFoldDB" id="A0AAE0KHR0"/>
<keyword evidence="5 9" id="KW-0010">Activator</keyword>
<dbReference type="SUPFAM" id="SSF140718">
    <property type="entry name" value="Mediator hinge subcomplex-like"/>
    <property type="match status" value="1"/>
</dbReference>
<reference evidence="11" key="2">
    <citation type="submission" date="2023-06" db="EMBL/GenBank/DDBJ databases">
        <authorList>
            <consortium name="Lawrence Berkeley National Laboratory"/>
            <person name="Haridas S."/>
            <person name="Hensen N."/>
            <person name="Bonometti L."/>
            <person name="Westerberg I."/>
            <person name="Brannstrom I.O."/>
            <person name="Guillou S."/>
            <person name="Cros-Aarteil S."/>
            <person name="Calhoun S."/>
            <person name="Kuo A."/>
            <person name="Mondo S."/>
            <person name="Pangilinan J."/>
            <person name="Riley R."/>
            <person name="Labutti K."/>
            <person name="Andreopoulos B."/>
            <person name="Lipzen A."/>
            <person name="Chen C."/>
            <person name="Yanf M."/>
            <person name="Daum C."/>
            <person name="Ng V."/>
            <person name="Clum A."/>
            <person name="Steindorff A."/>
            <person name="Ohm R."/>
            <person name="Martin F."/>
            <person name="Silar P."/>
            <person name="Natvig D."/>
            <person name="Lalanne C."/>
            <person name="Gautier V."/>
            <person name="Ament-Velasquez S.L."/>
            <person name="Kruys A."/>
            <person name="Hutchinson M.I."/>
            <person name="Powell A.J."/>
            <person name="Barry K."/>
            <person name="Miller A.N."/>
            <person name="Grigoriev I.V."/>
            <person name="Debuchy R."/>
            <person name="Gladieux P."/>
            <person name="Thoren M.H."/>
            <person name="Johannesson H."/>
        </authorList>
    </citation>
    <scope>NUCLEOTIDE SEQUENCE</scope>
    <source>
        <strain evidence="11">CBS 958.72</strain>
    </source>
</reference>
<name>A0AAE0KHR0_9PEZI</name>
<dbReference type="GO" id="GO:0003712">
    <property type="term" value="F:transcription coregulator activity"/>
    <property type="evidence" value="ECO:0007669"/>
    <property type="project" value="InterPro"/>
</dbReference>
<evidence type="ECO:0000256" key="1">
    <source>
        <dbReference type="ARBA" id="ARBA00004123"/>
    </source>
</evidence>
<organism evidence="11 12">
    <name type="scientific">Lasiosphaeria ovina</name>
    <dbReference type="NCBI Taxonomy" id="92902"/>
    <lineage>
        <taxon>Eukaryota</taxon>
        <taxon>Fungi</taxon>
        <taxon>Dikarya</taxon>
        <taxon>Ascomycota</taxon>
        <taxon>Pezizomycotina</taxon>
        <taxon>Sordariomycetes</taxon>
        <taxon>Sordariomycetidae</taxon>
        <taxon>Sordariales</taxon>
        <taxon>Lasiosphaeriaceae</taxon>
        <taxon>Lasiosphaeria</taxon>
    </lineage>
</organism>
<keyword evidence="12" id="KW-1185">Reference proteome</keyword>
<evidence type="ECO:0000256" key="4">
    <source>
        <dbReference type="ARBA" id="ARBA00023015"/>
    </source>
</evidence>
<reference evidence="11" key="1">
    <citation type="journal article" date="2023" name="Mol. Phylogenet. Evol.">
        <title>Genome-scale phylogeny and comparative genomics of the fungal order Sordariales.</title>
        <authorList>
            <person name="Hensen N."/>
            <person name="Bonometti L."/>
            <person name="Westerberg I."/>
            <person name="Brannstrom I.O."/>
            <person name="Guillou S."/>
            <person name="Cros-Aarteil S."/>
            <person name="Calhoun S."/>
            <person name="Haridas S."/>
            <person name="Kuo A."/>
            <person name="Mondo S."/>
            <person name="Pangilinan J."/>
            <person name="Riley R."/>
            <person name="LaButti K."/>
            <person name="Andreopoulos B."/>
            <person name="Lipzen A."/>
            <person name="Chen C."/>
            <person name="Yan M."/>
            <person name="Daum C."/>
            <person name="Ng V."/>
            <person name="Clum A."/>
            <person name="Steindorff A."/>
            <person name="Ohm R.A."/>
            <person name="Martin F."/>
            <person name="Silar P."/>
            <person name="Natvig D.O."/>
            <person name="Lalanne C."/>
            <person name="Gautier V."/>
            <person name="Ament-Velasquez S.L."/>
            <person name="Kruys A."/>
            <person name="Hutchinson M.I."/>
            <person name="Powell A.J."/>
            <person name="Barry K."/>
            <person name="Miller A.N."/>
            <person name="Grigoriev I.V."/>
            <person name="Debuchy R."/>
            <person name="Gladieux P."/>
            <person name="Hiltunen Thoren M."/>
            <person name="Johannesson H."/>
        </authorList>
    </citation>
    <scope>NUCLEOTIDE SEQUENCE</scope>
    <source>
        <strain evidence="11">CBS 958.72</strain>
    </source>
</reference>
<gene>
    <name evidence="9" type="primary">MED9</name>
    <name evidence="11" type="ORF">B0T24DRAFT_228040</name>
</gene>
<evidence type="ECO:0000256" key="5">
    <source>
        <dbReference type="ARBA" id="ARBA00023159"/>
    </source>
</evidence>
<comment type="function">
    <text evidence="8 9">Component of the Mediator complex, a coactivator involved in the regulated transcription of nearly all RNA polymerase II-dependent genes. Mediator functions as a bridge to convey information from gene-specific regulatory proteins to the basal RNA polymerase II transcription machinery. Mediator is recruited to promoters by direct interactions with regulatory proteins and serves as a scaffold for the assembly of a functional preinitiation complex with RNA polymerase II and the general transcription factors.</text>
</comment>
<comment type="subcellular location">
    <subcellularLocation>
        <location evidence="1 9">Nucleus</location>
    </subcellularLocation>
</comment>
<dbReference type="Pfam" id="PF07544">
    <property type="entry name" value="Med9"/>
    <property type="match status" value="1"/>
</dbReference>
<comment type="caution">
    <text evidence="11">The sequence shown here is derived from an EMBL/GenBank/DDBJ whole genome shotgun (WGS) entry which is preliminary data.</text>
</comment>
<evidence type="ECO:0000256" key="9">
    <source>
        <dbReference type="RuleBase" id="RU364145"/>
    </source>
</evidence>
<keyword evidence="7 9" id="KW-0539">Nucleus</keyword>
<keyword evidence="6 9" id="KW-0804">Transcription</keyword>
<accession>A0AAE0KHR0</accession>
<dbReference type="EMBL" id="JAULSN010000003">
    <property type="protein sequence ID" value="KAK3376744.1"/>
    <property type="molecule type" value="Genomic_DNA"/>
</dbReference>
<dbReference type="Proteomes" id="UP001287356">
    <property type="component" value="Unassembled WGS sequence"/>
</dbReference>
<evidence type="ECO:0000256" key="7">
    <source>
        <dbReference type="ARBA" id="ARBA00023242"/>
    </source>
</evidence>
<dbReference type="InterPro" id="IPR011425">
    <property type="entry name" value="Med9"/>
</dbReference>
<proteinExistence type="inferred from homology"/>
<comment type="similarity">
    <text evidence="2 9">Belongs to the Mediator complex subunit 9 family.</text>
</comment>
<dbReference type="GO" id="GO:0006357">
    <property type="term" value="P:regulation of transcription by RNA polymerase II"/>
    <property type="evidence" value="ECO:0007669"/>
    <property type="project" value="InterPro"/>
</dbReference>
<dbReference type="InterPro" id="IPR037212">
    <property type="entry name" value="Med7/Med21-like"/>
</dbReference>
<evidence type="ECO:0000256" key="6">
    <source>
        <dbReference type="ARBA" id="ARBA00023163"/>
    </source>
</evidence>
<evidence type="ECO:0000313" key="11">
    <source>
        <dbReference type="EMBL" id="KAK3376744.1"/>
    </source>
</evidence>
<keyword evidence="4 9" id="KW-0805">Transcription regulation</keyword>
<sequence>MASHLPEGLSPDSVDTLTELMSIVVKLRSAQAAASGGMSTPALGNLAGLPNISGTTGATSVAGGPSGATPALGAMTGSTPLAGGIGAAGNGAGMLSIKELPAATDNLKHKLQRARALVKTLPDVGRSIAQQEAEISELEERRRRQVAMLAKIKDEGLQFASAEQSTRDEGERMVE</sequence>
<dbReference type="GO" id="GO:0016592">
    <property type="term" value="C:mediator complex"/>
    <property type="evidence" value="ECO:0007669"/>
    <property type="project" value="InterPro"/>
</dbReference>
<protein>
    <recommendedName>
        <fullName evidence="9">Mediator of RNA polymerase II transcription subunit 9</fullName>
    </recommendedName>
    <alternativeName>
        <fullName evidence="9">Mediator complex subunit 9</fullName>
    </alternativeName>
</protein>
<feature type="coiled-coil region" evidence="10">
    <location>
        <begin position="121"/>
        <end position="155"/>
    </location>
</feature>